<dbReference type="InterPro" id="IPR000994">
    <property type="entry name" value="Pept_M24"/>
</dbReference>
<evidence type="ECO:0000313" key="6">
    <source>
        <dbReference type="Proteomes" id="UP000079169"/>
    </source>
</evidence>
<evidence type="ECO:0000259" key="4">
    <source>
        <dbReference type="Pfam" id="PF00557"/>
    </source>
</evidence>
<evidence type="ECO:0000256" key="1">
    <source>
        <dbReference type="ARBA" id="ARBA00022723"/>
    </source>
</evidence>
<dbReference type="InterPro" id="IPR032416">
    <property type="entry name" value="Peptidase_M24_C"/>
</dbReference>
<accession>A0A3Q0JD84</accession>
<evidence type="ECO:0000259" key="5">
    <source>
        <dbReference type="Pfam" id="PF16188"/>
    </source>
</evidence>
<dbReference type="PANTHER" id="PTHR43763:SF6">
    <property type="entry name" value="XAA-PRO AMINOPEPTIDASE 1"/>
    <property type="match status" value="1"/>
</dbReference>
<evidence type="ECO:0000256" key="3">
    <source>
        <dbReference type="RuleBase" id="RU000590"/>
    </source>
</evidence>
<feature type="domain" description="Peptidase M24 C-terminal" evidence="5">
    <location>
        <begin position="106"/>
        <end position="135"/>
    </location>
</feature>
<protein>
    <submittedName>
        <fullName evidence="7">Xaa-Pro aminopeptidase 1-like</fullName>
    </submittedName>
</protein>
<dbReference type="SUPFAM" id="SSF55920">
    <property type="entry name" value="Creatinase/aminopeptidase"/>
    <property type="match status" value="1"/>
</dbReference>
<dbReference type="PROSITE" id="PS00491">
    <property type="entry name" value="PROLINE_PEPTIDASE"/>
    <property type="match status" value="1"/>
</dbReference>
<dbReference type="InterPro" id="IPR001131">
    <property type="entry name" value="Peptidase_M24B_aminopep-P_CS"/>
</dbReference>
<name>A0A3Q0JD84_DIACI</name>
<dbReference type="PANTHER" id="PTHR43763">
    <property type="entry name" value="XAA-PRO AMINOPEPTIDASE 1"/>
    <property type="match status" value="1"/>
</dbReference>
<dbReference type="Pfam" id="PF16188">
    <property type="entry name" value="Peptidase_M24_C"/>
    <property type="match status" value="1"/>
</dbReference>
<dbReference type="GeneID" id="113470573"/>
<dbReference type="Pfam" id="PF00557">
    <property type="entry name" value="Peptidase_M24"/>
    <property type="match status" value="1"/>
</dbReference>
<keyword evidence="1 3" id="KW-0479">Metal-binding</keyword>
<dbReference type="InterPro" id="IPR036005">
    <property type="entry name" value="Creatinase/aminopeptidase-like"/>
</dbReference>
<dbReference type="PaxDb" id="121845-A0A3Q0JD84"/>
<reference evidence="7" key="1">
    <citation type="submission" date="2025-08" db="UniProtKB">
        <authorList>
            <consortium name="RefSeq"/>
        </authorList>
    </citation>
    <scope>IDENTIFICATION</scope>
</reference>
<evidence type="ECO:0000256" key="2">
    <source>
        <dbReference type="ARBA" id="ARBA00022801"/>
    </source>
</evidence>
<comment type="similarity">
    <text evidence="3">Belongs to the peptidase M24B family.</text>
</comment>
<dbReference type="Proteomes" id="UP000079169">
    <property type="component" value="Unplaced"/>
</dbReference>
<dbReference type="InterPro" id="IPR050422">
    <property type="entry name" value="X-Pro_aminopeptidase_P"/>
</dbReference>
<dbReference type="STRING" id="121845.A0A3Q0JD84"/>
<dbReference type="KEGG" id="dci:113470573"/>
<evidence type="ECO:0000313" key="7">
    <source>
        <dbReference type="RefSeq" id="XP_026684913.1"/>
    </source>
</evidence>
<sequence length="144" mass="16064">MAICCCLYFHFIQGHAIDAIARHNLWSVGLDYLHGTGHGIGSYLNVHEGPISVSYLPKATDSGILADMFISDEPGYYEDGKFGIRIENIVQVIPAETKYSRKNKTFLTFKTITLVPIQTSLLCCNMLTADEVSRIEYTLFILPA</sequence>
<keyword evidence="2" id="KW-0378">Hydrolase</keyword>
<dbReference type="GO" id="GO:0016787">
    <property type="term" value="F:hydrolase activity"/>
    <property type="evidence" value="ECO:0007669"/>
    <property type="project" value="UniProtKB-KW"/>
</dbReference>
<gene>
    <name evidence="7" type="primary">LOC113470573</name>
</gene>
<dbReference type="AlphaFoldDB" id="A0A3Q0JD84"/>
<dbReference type="Gene3D" id="3.90.230.10">
    <property type="entry name" value="Creatinase/methionine aminopeptidase superfamily"/>
    <property type="match status" value="1"/>
</dbReference>
<organism evidence="6 7">
    <name type="scientific">Diaphorina citri</name>
    <name type="common">Asian citrus psyllid</name>
    <dbReference type="NCBI Taxonomy" id="121845"/>
    <lineage>
        <taxon>Eukaryota</taxon>
        <taxon>Metazoa</taxon>
        <taxon>Ecdysozoa</taxon>
        <taxon>Arthropoda</taxon>
        <taxon>Hexapoda</taxon>
        <taxon>Insecta</taxon>
        <taxon>Pterygota</taxon>
        <taxon>Neoptera</taxon>
        <taxon>Paraneoptera</taxon>
        <taxon>Hemiptera</taxon>
        <taxon>Sternorrhyncha</taxon>
        <taxon>Psylloidea</taxon>
        <taxon>Psyllidae</taxon>
        <taxon>Diaphorininae</taxon>
        <taxon>Diaphorina</taxon>
    </lineage>
</organism>
<proteinExistence type="inferred from homology"/>
<feature type="domain" description="Peptidase M24" evidence="4">
    <location>
        <begin position="13"/>
        <end position="92"/>
    </location>
</feature>
<dbReference type="GO" id="GO:0046872">
    <property type="term" value="F:metal ion binding"/>
    <property type="evidence" value="ECO:0007669"/>
    <property type="project" value="UniProtKB-KW"/>
</dbReference>
<dbReference type="RefSeq" id="XP_026684913.1">
    <property type="nucleotide sequence ID" value="XM_026829112.1"/>
</dbReference>
<keyword evidence="6" id="KW-1185">Reference proteome</keyword>